<accession>A0A9P0CTQ2</accession>
<dbReference type="Proteomes" id="UP001153636">
    <property type="component" value="Chromosome 2"/>
</dbReference>
<name>A0A9P0CTQ2_9CUCU</name>
<gene>
    <name evidence="1" type="ORF">PSYICH_LOCUS7303</name>
</gene>
<dbReference type="OrthoDB" id="10059378at2759"/>
<keyword evidence="2" id="KW-1185">Reference proteome</keyword>
<dbReference type="EMBL" id="OV651814">
    <property type="protein sequence ID" value="CAH1105900.1"/>
    <property type="molecule type" value="Genomic_DNA"/>
</dbReference>
<proteinExistence type="predicted"/>
<dbReference type="AlphaFoldDB" id="A0A9P0CTQ2"/>
<reference evidence="1" key="1">
    <citation type="submission" date="2022-01" db="EMBL/GenBank/DDBJ databases">
        <authorList>
            <person name="King R."/>
        </authorList>
    </citation>
    <scope>NUCLEOTIDE SEQUENCE</scope>
</reference>
<evidence type="ECO:0000313" key="1">
    <source>
        <dbReference type="EMBL" id="CAH1105900.1"/>
    </source>
</evidence>
<evidence type="ECO:0000313" key="2">
    <source>
        <dbReference type="Proteomes" id="UP001153636"/>
    </source>
</evidence>
<organism evidence="1 2">
    <name type="scientific">Psylliodes chrysocephalus</name>
    <dbReference type="NCBI Taxonomy" id="3402493"/>
    <lineage>
        <taxon>Eukaryota</taxon>
        <taxon>Metazoa</taxon>
        <taxon>Ecdysozoa</taxon>
        <taxon>Arthropoda</taxon>
        <taxon>Hexapoda</taxon>
        <taxon>Insecta</taxon>
        <taxon>Pterygota</taxon>
        <taxon>Neoptera</taxon>
        <taxon>Endopterygota</taxon>
        <taxon>Coleoptera</taxon>
        <taxon>Polyphaga</taxon>
        <taxon>Cucujiformia</taxon>
        <taxon>Chrysomeloidea</taxon>
        <taxon>Chrysomelidae</taxon>
        <taxon>Galerucinae</taxon>
        <taxon>Alticini</taxon>
        <taxon>Psylliodes</taxon>
    </lineage>
</organism>
<sequence>MLLMQDHNPFDLEYVQLRNIFSGIVDSQHKVTAVDIKFIELQIQSKLTGKAFNFVTMFKKDQAVTMKILRKGKHLEANGHTVIHATDDADTLIVKTALTLAKEKHVTVVVDDTDILVLLIYHNTRNICLQSSTFSDRKRDIKSMQHILGENGCKIILFCHALTGYDTTSSLFGKSKSAAYRHFWKCEQFSICATLFGSENANKKELTAIGTKALVSLYVGNPNTETLNLLLEKNHNCQKLI</sequence>
<protein>
    <submittedName>
        <fullName evidence="1">Uncharacterized protein</fullName>
    </submittedName>
</protein>